<feature type="domain" description="Major facilitator superfamily (MFS) profile" evidence="6">
    <location>
        <begin position="58"/>
        <end position="548"/>
    </location>
</feature>
<feature type="transmembrane region" description="Helical" evidence="5">
    <location>
        <begin position="422"/>
        <end position="444"/>
    </location>
</feature>
<feature type="transmembrane region" description="Helical" evidence="5">
    <location>
        <begin position="361"/>
        <end position="382"/>
    </location>
</feature>
<dbReference type="OrthoDB" id="6770063at2759"/>
<feature type="transmembrane region" description="Helical" evidence="5">
    <location>
        <begin position="391"/>
        <end position="410"/>
    </location>
</feature>
<proteinExistence type="predicted"/>
<dbReference type="PROSITE" id="PS50850">
    <property type="entry name" value="MFS"/>
    <property type="match status" value="1"/>
</dbReference>
<dbReference type="GO" id="GO:0000329">
    <property type="term" value="C:fungal-type vacuole membrane"/>
    <property type="evidence" value="ECO:0007669"/>
    <property type="project" value="TreeGrafter"/>
</dbReference>
<dbReference type="Proteomes" id="UP000701801">
    <property type="component" value="Unassembled WGS sequence"/>
</dbReference>
<dbReference type="GO" id="GO:0015174">
    <property type="term" value="F:basic amino acid transmembrane transporter activity"/>
    <property type="evidence" value="ECO:0007669"/>
    <property type="project" value="TreeGrafter"/>
</dbReference>
<evidence type="ECO:0000313" key="8">
    <source>
        <dbReference type="Proteomes" id="UP000701801"/>
    </source>
</evidence>
<keyword evidence="8" id="KW-1185">Reference proteome</keyword>
<dbReference type="InterPro" id="IPR036259">
    <property type="entry name" value="MFS_trans_sf"/>
</dbReference>
<comment type="caution">
    <text evidence="7">The sequence shown here is derived from an EMBL/GenBank/DDBJ whole genome shotgun (WGS) entry which is preliminary data.</text>
</comment>
<comment type="subcellular location">
    <subcellularLocation>
        <location evidence="1">Membrane</location>
        <topology evidence="1">Multi-pass membrane protein</topology>
    </subcellularLocation>
</comment>
<name>A0A9N9LMW3_9HELO</name>
<evidence type="ECO:0000256" key="4">
    <source>
        <dbReference type="ARBA" id="ARBA00023136"/>
    </source>
</evidence>
<feature type="transmembrane region" description="Helical" evidence="5">
    <location>
        <begin position="254"/>
        <end position="273"/>
    </location>
</feature>
<dbReference type="PANTHER" id="PTHR23501">
    <property type="entry name" value="MAJOR FACILITATOR SUPERFAMILY"/>
    <property type="match status" value="1"/>
</dbReference>
<dbReference type="InterPro" id="IPR005829">
    <property type="entry name" value="Sugar_transporter_CS"/>
</dbReference>
<feature type="transmembrane region" description="Helical" evidence="5">
    <location>
        <begin position="214"/>
        <end position="234"/>
    </location>
</feature>
<dbReference type="Pfam" id="PF07690">
    <property type="entry name" value="MFS_1"/>
    <property type="match status" value="1"/>
</dbReference>
<evidence type="ECO:0000256" key="5">
    <source>
        <dbReference type="SAM" id="Phobius"/>
    </source>
</evidence>
<accession>A0A9N9LMW3</accession>
<evidence type="ECO:0000256" key="2">
    <source>
        <dbReference type="ARBA" id="ARBA00022692"/>
    </source>
</evidence>
<feature type="transmembrane region" description="Helical" evidence="5">
    <location>
        <begin position="527"/>
        <end position="547"/>
    </location>
</feature>
<dbReference type="SUPFAM" id="SSF103473">
    <property type="entry name" value="MFS general substrate transporter"/>
    <property type="match status" value="1"/>
</dbReference>
<dbReference type="InterPro" id="IPR020846">
    <property type="entry name" value="MFS_dom"/>
</dbReference>
<dbReference type="InterPro" id="IPR011701">
    <property type="entry name" value="MFS"/>
</dbReference>
<gene>
    <name evidence="7" type="ORF">HYALB_00011542</name>
</gene>
<evidence type="ECO:0000256" key="3">
    <source>
        <dbReference type="ARBA" id="ARBA00022989"/>
    </source>
</evidence>
<feature type="transmembrane region" description="Helical" evidence="5">
    <location>
        <begin position="285"/>
        <end position="308"/>
    </location>
</feature>
<evidence type="ECO:0000313" key="7">
    <source>
        <dbReference type="EMBL" id="CAG8975987.1"/>
    </source>
</evidence>
<keyword evidence="4 5" id="KW-0472">Membrane</keyword>
<feature type="transmembrane region" description="Helical" evidence="5">
    <location>
        <begin position="328"/>
        <end position="349"/>
    </location>
</feature>
<feature type="transmembrane region" description="Helical" evidence="5">
    <location>
        <begin position="456"/>
        <end position="475"/>
    </location>
</feature>
<feature type="transmembrane region" description="Helical" evidence="5">
    <location>
        <begin position="127"/>
        <end position="144"/>
    </location>
</feature>
<dbReference type="PANTHER" id="PTHR23501:SF33">
    <property type="entry name" value="MAJOR FACILITATOR SUPERFAMILY (MFS) PROFILE DOMAIN-CONTAINING PROTEIN"/>
    <property type="match status" value="1"/>
</dbReference>
<evidence type="ECO:0000256" key="1">
    <source>
        <dbReference type="ARBA" id="ARBA00004141"/>
    </source>
</evidence>
<dbReference type="AlphaFoldDB" id="A0A9N9LMW3"/>
<keyword evidence="3 5" id="KW-1133">Transmembrane helix</keyword>
<feature type="transmembrane region" description="Helical" evidence="5">
    <location>
        <begin position="151"/>
        <end position="173"/>
    </location>
</feature>
<feature type="transmembrane region" description="Helical" evidence="5">
    <location>
        <begin position="67"/>
        <end position="90"/>
    </location>
</feature>
<sequence length="552" mass="58606">MGMFDRSTCTNSSVVSSHDALPDETTPLLKGKDTITVSVSACDPEADAVVPEPCADKQSLLQSCNNVTGVISILLLGVFIANADVSLVLATSGTISSEFGQLGNAGWLVTSYTLAILSDIYGRKNTIIASYVFFAVGSAICGLGQTITQVIIGRLIAGVGGAGINCLVAIVIADMVPIREVASWRSYVNIAATSGRSLGGPIGGFLTDTVGWRWSFLIQCPPTLLALLLVVWKLKVPLLEEEDKHSQLSKLRRIDFLGAILLSVSIVCGLTVLDLGGQRMLWTSIKVLTLFAISISSGTLFLLVEGFWAKEPIFPLRLLLNRDVVTSYVNLAFQTGAQGAMMLLVPMYFQVSAHASVTNAGAHLMPSVIGNACGGLLTGYVIKRTGRYKSIAILGCLSSSFAYTLMILRWHGHTSFLESLYIIPGGFGNGIALSASFIALTAGVDGSLIAIASSGLYLSSSLGMVSGLSVAASILQSTLRKELRIRLEGWGDREMIISRALNDIEYVRLLEGKLGDLVVAAYVKCLAYTHAVSLIGALIALTAAFCIKEHRL</sequence>
<dbReference type="PROSITE" id="PS00216">
    <property type="entry name" value="SUGAR_TRANSPORT_1"/>
    <property type="match status" value="1"/>
</dbReference>
<dbReference type="Gene3D" id="1.20.1250.20">
    <property type="entry name" value="MFS general substrate transporter like domains"/>
    <property type="match status" value="1"/>
</dbReference>
<reference evidence="7" key="1">
    <citation type="submission" date="2021-07" db="EMBL/GenBank/DDBJ databases">
        <authorList>
            <person name="Durling M."/>
        </authorList>
    </citation>
    <scope>NUCLEOTIDE SEQUENCE</scope>
</reference>
<dbReference type="EMBL" id="CAJVRM010000159">
    <property type="protein sequence ID" value="CAG8975987.1"/>
    <property type="molecule type" value="Genomic_DNA"/>
</dbReference>
<evidence type="ECO:0000259" key="6">
    <source>
        <dbReference type="PROSITE" id="PS50850"/>
    </source>
</evidence>
<keyword evidence="2 5" id="KW-0812">Transmembrane</keyword>
<organism evidence="7 8">
    <name type="scientific">Hymenoscyphus albidus</name>
    <dbReference type="NCBI Taxonomy" id="595503"/>
    <lineage>
        <taxon>Eukaryota</taxon>
        <taxon>Fungi</taxon>
        <taxon>Dikarya</taxon>
        <taxon>Ascomycota</taxon>
        <taxon>Pezizomycotina</taxon>
        <taxon>Leotiomycetes</taxon>
        <taxon>Helotiales</taxon>
        <taxon>Helotiaceae</taxon>
        <taxon>Hymenoscyphus</taxon>
    </lineage>
</organism>
<protein>
    <recommendedName>
        <fullName evidence="6">Major facilitator superfamily (MFS) profile domain-containing protein</fullName>
    </recommendedName>
</protein>